<feature type="compositionally biased region" description="Pro residues" evidence="1">
    <location>
        <begin position="335"/>
        <end position="347"/>
    </location>
</feature>
<sequence length="575" mass="58032">MKLAKGFLRSLLVALPLITSAAQTEIIIESAPDGQHSDWFQVVEGNWMESASKSKAPGLTATKAMFKTAGPTAGAARFVPDIPIAGKYEVFATYPDSGNAKGVIYKVHSAEGDKEIVIDQRGRDAAAKPPSNTWFSLGTYHFSQGRDGYVEVRDPQTGLAANEKEPNVRVYADAVRFVPVGFELPPQFAAKSGQEAPKAAEGLPPGLPAAPTGAPMPKLASAVPTASSALPSLDQAGGQKSTPPSSSAGTLPPLSAVQSSGESASQATPAAGGPALPSLNAASASLPPASPVASSAAQQLPSLSSLSTAQAPSQLPGTAGTPALPQLSAGTSALTPPPGTGLPPSPEGQPATPGLMSLSAVSDQTQAPPLPPIPSPASSGMPLPPLETSAATPSLPALAGTPTPLGGESGAAKLPSTQLLPTPVPAALPPQPASMPTVSSPPTLPPVPSVAAPAPVGGAPSGSNLPWVYDEGSAHAASRNTGKKVLVFFFAPGNTVADKYEKEFFPHPAVQATLNKFVLLKVNFPQNTKAGYKLQIFGAGNIAVTDAYGQKIGAITQLPATPEELASQLETLAGK</sequence>
<dbReference type="EMBL" id="CP030759">
    <property type="protein sequence ID" value="AXA35858.1"/>
    <property type="molecule type" value="Genomic_DNA"/>
</dbReference>
<protein>
    <submittedName>
        <fullName evidence="4">Minus agglutinin</fullName>
    </submittedName>
</protein>
<feature type="compositionally biased region" description="Low complexity" evidence="1">
    <location>
        <begin position="195"/>
        <end position="215"/>
    </location>
</feature>
<feature type="chain" id="PRO_5016414043" evidence="2">
    <location>
        <begin position="22"/>
        <end position="575"/>
    </location>
</feature>
<feature type="compositionally biased region" description="Polar residues" evidence="1">
    <location>
        <begin position="238"/>
        <end position="249"/>
    </location>
</feature>
<keyword evidence="2" id="KW-0732">Signal</keyword>
<evidence type="ECO:0000313" key="4">
    <source>
        <dbReference type="EMBL" id="AXA35858.1"/>
    </source>
</evidence>
<feature type="domain" description="Golvesin/Xly CBD-like" evidence="3">
    <location>
        <begin position="42"/>
        <end position="178"/>
    </location>
</feature>
<evidence type="ECO:0000256" key="2">
    <source>
        <dbReference type="SAM" id="SignalP"/>
    </source>
</evidence>
<feature type="compositionally biased region" description="Low complexity" evidence="1">
    <location>
        <begin position="303"/>
        <end position="315"/>
    </location>
</feature>
<feature type="region of interest" description="Disordered" evidence="1">
    <location>
        <begin position="303"/>
        <end position="444"/>
    </location>
</feature>
<dbReference type="Proteomes" id="UP000262583">
    <property type="component" value="Chromosome"/>
</dbReference>
<dbReference type="Gene3D" id="3.40.30.10">
    <property type="entry name" value="Glutaredoxin"/>
    <property type="match status" value="1"/>
</dbReference>
<dbReference type="InterPro" id="IPR033803">
    <property type="entry name" value="CBD-like_Golvesin-Xly"/>
</dbReference>
<dbReference type="InterPro" id="IPR036249">
    <property type="entry name" value="Thioredoxin-like_sf"/>
</dbReference>
<reference evidence="4 5" key="1">
    <citation type="submission" date="2018-05" db="EMBL/GenBank/DDBJ databases">
        <title>A metagenomic window into the 2 km-deep terrestrial subsurface aquifer revealed taxonomically and functionally diverse microbial community comprising novel uncultured bacterial lineages.</title>
        <authorList>
            <person name="Kadnikov V.V."/>
            <person name="Mardanov A.V."/>
            <person name="Beletsky A.V."/>
            <person name="Banks D."/>
            <person name="Pimenov N.V."/>
            <person name="Frank Y.A."/>
            <person name="Karnachuk O.V."/>
            <person name="Ravin N.V."/>
        </authorList>
    </citation>
    <scope>NUCLEOTIDE SEQUENCE [LARGE SCALE GENOMIC DNA]</scope>
    <source>
        <strain evidence="4">BY</strain>
    </source>
</reference>
<accession>A0A2Z4Y4P8</accession>
<name>A0A2Z4Y4P8_SUMC1</name>
<evidence type="ECO:0000256" key="1">
    <source>
        <dbReference type="SAM" id="MobiDB-lite"/>
    </source>
</evidence>
<feature type="signal peptide" evidence="2">
    <location>
        <begin position="1"/>
        <end position="21"/>
    </location>
</feature>
<dbReference type="Pfam" id="PF25275">
    <property type="entry name" value="Golvesin_C"/>
    <property type="match status" value="1"/>
</dbReference>
<dbReference type="KEGG" id="schv:BRCON_1081"/>
<feature type="region of interest" description="Disordered" evidence="1">
    <location>
        <begin position="191"/>
        <end position="276"/>
    </location>
</feature>
<organism evidence="4 5">
    <name type="scientific">Sumerlaea chitinivorans</name>
    <dbReference type="NCBI Taxonomy" id="2250252"/>
    <lineage>
        <taxon>Bacteria</taxon>
        <taxon>Candidatus Sumerlaeota</taxon>
        <taxon>Candidatus Sumerlaeia</taxon>
        <taxon>Candidatus Sumerlaeales</taxon>
        <taxon>Candidatus Sumerlaeaceae</taxon>
        <taxon>Candidatus Sumerlaea</taxon>
    </lineage>
</organism>
<feature type="compositionally biased region" description="Polar residues" evidence="1">
    <location>
        <begin position="256"/>
        <end position="268"/>
    </location>
</feature>
<evidence type="ECO:0000313" key="5">
    <source>
        <dbReference type="Proteomes" id="UP000262583"/>
    </source>
</evidence>
<feature type="compositionally biased region" description="Pro residues" evidence="1">
    <location>
        <begin position="422"/>
        <end position="433"/>
    </location>
</feature>
<evidence type="ECO:0000259" key="3">
    <source>
        <dbReference type="Pfam" id="PF25275"/>
    </source>
</evidence>
<dbReference type="SUPFAM" id="SSF52833">
    <property type="entry name" value="Thioredoxin-like"/>
    <property type="match status" value="1"/>
</dbReference>
<dbReference type="AlphaFoldDB" id="A0A2Z4Y4P8"/>
<proteinExistence type="predicted"/>
<gene>
    <name evidence="4" type="ORF">BRCON_1081</name>
</gene>